<reference evidence="1" key="1">
    <citation type="submission" date="2023-03" db="EMBL/GenBank/DDBJ databases">
        <title>Massive genome expansion in bonnet fungi (Mycena s.s.) driven by repeated elements and novel gene families across ecological guilds.</title>
        <authorList>
            <consortium name="Lawrence Berkeley National Laboratory"/>
            <person name="Harder C.B."/>
            <person name="Miyauchi S."/>
            <person name="Viragh M."/>
            <person name="Kuo A."/>
            <person name="Thoen E."/>
            <person name="Andreopoulos B."/>
            <person name="Lu D."/>
            <person name="Skrede I."/>
            <person name="Drula E."/>
            <person name="Henrissat B."/>
            <person name="Morin E."/>
            <person name="Kohler A."/>
            <person name="Barry K."/>
            <person name="LaButti K."/>
            <person name="Morin E."/>
            <person name="Salamov A."/>
            <person name="Lipzen A."/>
            <person name="Mereny Z."/>
            <person name="Hegedus B."/>
            <person name="Baldrian P."/>
            <person name="Stursova M."/>
            <person name="Weitz H."/>
            <person name="Taylor A."/>
            <person name="Grigoriev I.V."/>
            <person name="Nagy L.G."/>
            <person name="Martin F."/>
            <person name="Kauserud H."/>
        </authorList>
    </citation>
    <scope>NUCLEOTIDE SEQUENCE</scope>
    <source>
        <strain evidence="1">9144</strain>
    </source>
</reference>
<gene>
    <name evidence="1" type="ORF">GGX14DRAFT_329065</name>
</gene>
<comment type="caution">
    <text evidence="1">The sequence shown here is derived from an EMBL/GenBank/DDBJ whole genome shotgun (WGS) entry which is preliminary data.</text>
</comment>
<feature type="non-terminal residue" evidence="1">
    <location>
        <position position="1"/>
    </location>
</feature>
<accession>A0AAD6VB77</accession>
<evidence type="ECO:0000313" key="1">
    <source>
        <dbReference type="EMBL" id="KAJ7208008.1"/>
    </source>
</evidence>
<dbReference type="EMBL" id="JARJCW010000035">
    <property type="protein sequence ID" value="KAJ7208008.1"/>
    <property type="molecule type" value="Genomic_DNA"/>
</dbReference>
<dbReference type="Proteomes" id="UP001219525">
    <property type="component" value="Unassembled WGS sequence"/>
</dbReference>
<protein>
    <submittedName>
        <fullName evidence="1">Uncharacterized protein</fullName>
    </submittedName>
</protein>
<keyword evidence="2" id="KW-1185">Reference proteome</keyword>
<sequence length="61" mass="6855">ILVEHISVSKDMSQLSCSSFKFTSRLFSMVLVFQPARVTAHNTPTAHFPSRTTVLIKCRDS</sequence>
<name>A0AAD6VB77_9AGAR</name>
<dbReference type="AlphaFoldDB" id="A0AAD6VB77"/>
<proteinExistence type="predicted"/>
<evidence type="ECO:0000313" key="2">
    <source>
        <dbReference type="Proteomes" id="UP001219525"/>
    </source>
</evidence>
<feature type="non-terminal residue" evidence="1">
    <location>
        <position position="61"/>
    </location>
</feature>
<organism evidence="1 2">
    <name type="scientific">Mycena pura</name>
    <dbReference type="NCBI Taxonomy" id="153505"/>
    <lineage>
        <taxon>Eukaryota</taxon>
        <taxon>Fungi</taxon>
        <taxon>Dikarya</taxon>
        <taxon>Basidiomycota</taxon>
        <taxon>Agaricomycotina</taxon>
        <taxon>Agaricomycetes</taxon>
        <taxon>Agaricomycetidae</taxon>
        <taxon>Agaricales</taxon>
        <taxon>Marasmiineae</taxon>
        <taxon>Mycenaceae</taxon>
        <taxon>Mycena</taxon>
    </lineage>
</organism>